<protein>
    <submittedName>
        <fullName evidence="2">Dabb family protein</fullName>
    </submittedName>
</protein>
<organism evidence="2 3">
    <name type="scientific">Synoicihabitans lomoniglobus</name>
    <dbReference type="NCBI Taxonomy" id="2909285"/>
    <lineage>
        <taxon>Bacteria</taxon>
        <taxon>Pseudomonadati</taxon>
        <taxon>Verrucomicrobiota</taxon>
        <taxon>Opitutia</taxon>
        <taxon>Opitutales</taxon>
        <taxon>Opitutaceae</taxon>
        <taxon>Synoicihabitans</taxon>
    </lineage>
</organism>
<evidence type="ECO:0000259" key="1">
    <source>
        <dbReference type="PROSITE" id="PS51502"/>
    </source>
</evidence>
<reference evidence="2" key="1">
    <citation type="submission" date="2023-03" db="EMBL/GenBank/DDBJ databases">
        <title>Lomoglobus Profundus gen. nov., sp. nov., a novel member of the phylum Verrucomicrobia, isolated from deep-marine sediment of South China Sea.</title>
        <authorList>
            <person name="Ahmad T."/>
            <person name="Ishaq S.E."/>
            <person name="Wang F."/>
        </authorList>
    </citation>
    <scope>NUCLEOTIDE SEQUENCE</scope>
    <source>
        <strain evidence="2">LMO-M01</strain>
    </source>
</reference>
<dbReference type="Gene3D" id="3.30.70.100">
    <property type="match status" value="1"/>
</dbReference>
<keyword evidence="3" id="KW-1185">Reference proteome</keyword>
<dbReference type="PROSITE" id="PS51502">
    <property type="entry name" value="S_R_A_B_BARREL"/>
    <property type="match status" value="1"/>
</dbReference>
<dbReference type="Pfam" id="PF07876">
    <property type="entry name" value="Dabb"/>
    <property type="match status" value="1"/>
</dbReference>
<dbReference type="KEGG" id="slom:PXH66_09520"/>
<dbReference type="RefSeq" id="WP_330931352.1">
    <property type="nucleotide sequence ID" value="NZ_CP119075.1"/>
</dbReference>
<sequence>MLVHTVFFYLKSDISAADRAMFATELAKLGTIDNIGGFYMGSPAEVPPRPVIDTTFDFSITVVVDDVEAHNAYQIDPIHLAFIASCKHLWDRVQVYDVD</sequence>
<dbReference type="InterPro" id="IPR011008">
    <property type="entry name" value="Dimeric_a/b-barrel"/>
</dbReference>
<proteinExistence type="predicted"/>
<dbReference type="SMART" id="SM00886">
    <property type="entry name" value="Dabb"/>
    <property type="match status" value="1"/>
</dbReference>
<feature type="domain" description="Stress-response A/B barrel" evidence="1">
    <location>
        <begin position="2"/>
        <end position="98"/>
    </location>
</feature>
<evidence type="ECO:0000313" key="3">
    <source>
        <dbReference type="Proteomes" id="UP001218638"/>
    </source>
</evidence>
<evidence type="ECO:0000313" key="2">
    <source>
        <dbReference type="EMBL" id="WED67089.1"/>
    </source>
</evidence>
<dbReference type="Proteomes" id="UP001218638">
    <property type="component" value="Chromosome"/>
</dbReference>
<dbReference type="SUPFAM" id="SSF54909">
    <property type="entry name" value="Dimeric alpha+beta barrel"/>
    <property type="match status" value="1"/>
</dbReference>
<dbReference type="InterPro" id="IPR013097">
    <property type="entry name" value="Dabb"/>
</dbReference>
<dbReference type="AlphaFoldDB" id="A0AAF0CS49"/>
<name>A0AAF0CS49_9BACT</name>
<gene>
    <name evidence="2" type="ORF">PXH66_09520</name>
</gene>
<accession>A0AAF0CS49</accession>
<dbReference type="EMBL" id="CP119075">
    <property type="protein sequence ID" value="WED67089.1"/>
    <property type="molecule type" value="Genomic_DNA"/>
</dbReference>